<feature type="compositionally biased region" description="Basic and acidic residues" evidence="1">
    <location>
        <begin position="595"/>
        <end position="616"/>
    </location>
</feature>
<feature type="region of interest" description="Disordered" evidence="1">
    <location>
        <begin position="464"/>
        <end position="494"/>
    </location>
</feature>
<feature type="compositionally biased region" description="Acidic residues" evidence="1">
    <location>
        <begin position="2525"/>
        <end position="2534"/>
    </location>
</feature>
<dbReference type="EMBL" id="CDMZ01001282">
    <property type="protein sequence ID" value="CEM30188.1"/>
    <property type="molecule type" value="Genomic_DNA"/>
</dbReference>
<feature type="region of interest" description="Disordered" evidence="1">
    <location>
        <begin position="776"/>
        <end position="800"/>
    </location>
</feature>
<feature type="compositionally biased region" description="Low complexity" evidence="1">
    <location>
        <begin position="856"/>
        <end position="873"/>
    </location>
</feature>
<feature type="region of interest" description="Disordered" evidence="1">
    <location>
        <begin position="2390"/>
        <end position="2534"/>
    </location>
</feature>
<feature type="compositionally biased region" description="Basic and acidic residues" evidence="1">
    <location>
        <begin position="2423"/>
        <end position="2445"/>
    </location>
</feature>
<feature type="region of interest" description="Disordered" evidence="1">
    <location>
        <begin position="969"/>
        <end position="1005"/>
    </location>
</feature>
<accession>A0A0G4GJV7</accession>
<feature type="compositionally biased region" description="Polar residues" evidence="1">
    <location>
        <begin position="815"/>
        <end position="824"/>
    </location>
</feature>
<feature type="compositionally biased region" description="Basic and acidic residues" evidence="1">
    <location>
        <begin position="531"/>
        <end position="543"/>
    </location>
</feature>
<feature type="compositionally biased region" description="Basic and acidic residues" evidence="1">
    <location>
        <begin position="481"/>
        <end position="494"/>
    </location>
</feature>
<feature type="compositionally biased region" description="Basic and acidic residues" evidence="1">
    <location>
        <begin position="2079"/>
        <end position="2092"/>
    </location>
</feature>
<protein>
    <submittedName>
        <fullName evidence="2">Uncharacterized protein</fullName>
    </submittedName>
</protein>
<feature type="region of interest" description="Disordered" evidence="1">
    <location>
        <begin position="209"/>
        <end position="230"/>
    </location>
</feature>
<dbReference type="VEuPathDB" id="CryptoDB:Cvel_22216"/>
<evidence type="ECO:0000313" key="2">
    <source>
        <dbReference type="EMBL" id="CEM30188.1"/>
    </source>
</evidence>
<feature type="compositionally biased region" description="Acidic residues" evidence="1">
    <location>
        <begin position="2217"/>
        <end position="2238"/>
    </location>
</feature>
<feature type="region of interest" description="Disordered" evidence="1">
    <location>
        <begin position="1166"/>
        <end position="1220"/>
    </location>
</feature>
<dbReference type="SUPFAM" id="SSF81901">
    <property type="entry name" value="HCP-like"/>
    <property type="match status" value="1"/>
</dbReference>
<feature type="compositionally biased region" description="Polar residues" evidence="1">
    <location>
        <begin position="887"/>
        <end position="913"/>
    </location>
</feature>
<feature type="region of interest" description="Disordered" evidence="1">
    <location>
        <begin position="18"/>
        <end position="51"/>
    </location>
</feature>
<reference evidence="2" key="1">
    <citation type="submission" date="2014-11" db="EMBL/GenBank/DDBJ databases">
        <authorList>
            <person name="Otto D Thomas"/>
            <person name="Naeem Raeece"/>
        </authorList>
    </citation>
    <scope>NUCLEOTIDE SEQUENCE</scope>
</reference>
<organism evidence="2">
    <name type="scientific">Chromera velia CCMP2878</name>
    <dbReference type="NCBI Taxonomy" id="1169474"/>
    <lineage>
        <taxon>Eukaryota</taxon>
        <taxon>Sar</taxon>
        <taxon>Alveolata</taxon>
        <taxon>Colpodellida</taxon>
        <taxon>Chromeraceae</taxon>
        <taxon>Chromera</taxon>
    </lineage>
</organism>
<feature type="region of interest" description="Disordered" evidence="1">
    <location>
        <begin position="582"/>
        <end position="616"/>
    </location>
</feature>
<sequence length="2534" mass="273547">MASPLSAATPYGGGMLLQSPATAPLQQGYPSQSPPLSPLPLQGFSQGTQLGMQQSPHFQQGFMQGHTLQPHSPLVHPSAHRPNAQQFYTSPQIPLMHQQQRQQPYITYVPPQPHLQTQAYLHPHPLQQQTTTLQPTHAGGMLPNSSAFNAQAPPAPMQPLGPISVSLGKPKLETEKEKIARFRKSLPPPEQIPDTDTTLYFLMGSPLPDGTREMTPSPYAPPQAREKNPDFDGLEQKLEEERREQMERGVYPKRRLIEERVVGTEIKWPEAFWEDAKKEWPHLDTVDMQGLSNLKRSEGLRQAHTDAIRALQDMKAQALMKSGFNFKSFAIDPSVPPNCLGPLDDGAEETEEKGAPLQSLSVRVGKGKLLRRASSIEGPIVVLSKVEVVCNRNRAPHLMASKSLMLGVYPPFLESRGTFAQTKGEVGKSGEKRFVWDGLKIPFLAKGVIRIAFKSAVRVSGRFHPGAELSPDGPPQTQEEGGGKPHRDAEGRGVACDETHFSWAPVAEADIKAEAFLVGKIPPPRVALLQRDTRSKGVKHEGLSEEEAKEGKSKAFTTDLPLVHINRAYAFPRGIPVFGPESEPPLFSRLPDVSEQGKEKGKDGEGRKGSVRKEESVPLFAQRMPMVPIREETGAGAEGPEKESTAGNIGKQQPLVEALKSGDPEALACVFGAQGGRLFGPSRAIGRLLLTFSIYEEDEDIPFDLPPPGAATSGALRVHETVGILPLDALEAGKGTGKLGGNMPDRGEGGGSGSEGVGVSLSALKSAFMSKVQAASGSVPLQPSETRNKDQNGSAPLTTPDVLIVPQLGSLSLNQPQKQQQRGAQNHLVPVSEEGGEGDSPSLRPAMGSESGRGGAPSSLSSASVSAVAPMSESLDHKTSGGEKRQTTVAQKGSHSNPTTDKPSGNPSINQMAAQKAARALEPFDIFTLLNTLFTDLSTGGSTDSIKQERNPTPSNTLLQKFPFTSAFLQSMNTHPPSPKIEETSDEERDGPATSRVPSLPSPLVSAESEGARALLCLLGVSLEEGSGKSESAWKEGDAIVDTQRVRCASRHLHKGLTQRGIRCSVCLFLTGFLLSIKHPGVVLQKRREGALERTGWPSSASLTVAGPPTDSSFDDETGVLSVFLPLEERHRDPVGSLYSQAASRSPLPLAALAHVFRTHFGLSGPSLSSSSAVSRGDGAEGGLNGSGDREHERKLEEEPEGPLVKRESPRRKGSPDLDSCRGALKRLSTVANEALSHELYLFPQATGFDEPVSEEGGGRRAGEGEYAEFVKSAAGQGDIDAIAAEGDLFYNGHLEGGYQRNVPQALQRWERAARAGHGGAAMARAAVHLENPGGGGGGLQGAEDWLRLVDRAEFGVLPGSKPMAKYLLHKHGFEGSAGANSTEGFRFLQQAAEEGDGQAQLLLGHAYSGADTSILPEEERAQGPKTGEAMRQYRRAMDGGRQLGRYNVAVLTLQGVDPSFREPLDRCHEAASLFFPIGASHRVVKVMSALMAAFWRRGEQQGAAVIALMLSEMGIGIGHWNAAVAYGHSQKTAGRQLRGMLQGLIGGGSAKSSGVVPGAGTQRCNESGEADAWHCQLRYLRRLSVTEGSDASLMTLVDSLLDRAKVQDEEERRGGVDVLSVNAEEKRVGMFIDTGGDEMERGRERERGKEGRAAKREAQAWLRQTAGETGSERLLIELGSFLVSDALEGRRRHEKARARARAEERKRRNSKSSVISTKDKDGMSTMTKGNTEKETKEAEERKRGLSNKKRRLAKLEGEIGFPNFSSSLPTSQEEGADDLETRIFDLEVVVQGLKRDIQKKKHTYKDLAVNWKEGGDQKQEKFHLWAAEASKKIADLEGRLKFLRWAHEERRRDKRKADFSEGVQTLAWVLHRPTSTGVGRVVSAFKLLDLFLREGVFLEARQVLGGIVRGLVEGGSLKGGVDHEEFDIDVISSVWRAFLSPVGSGSRENPISFSSEQTTEGEGEMASGGGKLSSKQPIDLFLFGYRLTFGSLSRDGGDSIGSLHGKSGLDQRLLRLWLVGLSLVMLLGLRLFVSELLRRERLFSAPCVPSALTGEEELSVERRERGPEGILNADAEEEAKGKRTAQRREEAASEIQIRGRHWRGRAKADNEAASSSVEAEKDDVLSASSSDVSLRVSDTRGDRTNRASRWLLFSSSVSHGEIPKNQNTAAEQDTLCAEGTYEQGTKDPAAEAETPIATNAIHAPPRPLKVSLSISIDDDEDEKESFLTEGEEEEADDYYGLPNSSVLSPFSSLFTKARESPSARERLALSPVSRTSPAASPLHLTSHHSNQTEGDNQRPPPLLLTSPLPSPSGSSSHADLHSSMENPNPLPSPLSQTNNANCSTTAPEPSPRSVLSFVPSLPTHNVVSSAESFGVRGTRQAGFSLSLLPYAQDTEEATGGGEEAVRGWEEKDEHQSSGSAQEETRTSRNVPEETKLEEDRDPRNRPAMVFRNISSSSGPDGSAGFASSAFAPFSSADIESDGETGAEERKQREKEAGGEEEGEGAGMSLKEYLMGDSRRTTVEGEGEDEEEGE</sequence>
<feature type="region of interest" description="Disordered" evidence="1">
    <location>
        <begin position="2215"/>
        <end position="2243"/>
    </location>
</feature>
<feature type="compositionally biased region" description="Polar residues" evidence="1">
    <location>
        <begin position="1947"/>
        <end position="1961"/>
    </location>
</feature>
<feature type="compositionally biased region" description="Basic and acidic residues" evidence="1">
    <location>
        <begin position="2404"/>
        <end position="2416"/>
    </location>
</feature>
<name>A0A0G4GJV7_9ALVE</name>
<feature type="compositionally biased region" description="Basic and acidic residues" evidence="1">
    <location>
        <begin position="1188"/>
        <end position="1197"/>
    </location>
</feature>
<feature type="region of interest" description="Disordered" evidence="1">
    <location>
        <begin position="531"/>
        <end position="552"/>
    </location>
</feature>
<feature type="compositionally biased region" description="Low complexity" evidence="1">
    <location>
        <begin position="2455"/>
        <end position="2478"/>
    </location>
</feature>
<feature type="compositionally biased region" description="Basic and acidic residues" evidence="1">
    <location>
        <begin position="1731"/>
        <end position="1744"/>
    </location>
</feature>
<feature type="compositionally biased region" description="Basic and acidic residues" evidence="1">
    <location>
        <begin position="874"/>
        <end position="886"/>
    </location>
</feature>
<feature type="region of interest" description="Disordered" evidence="1">
    <location>
        <begin position="1944"/>
        <end position="1973"/>
    </location>
</feature>
<dbReference type="Gene3D" id="1.25.40.10">
    <property type="entry name" value="Tetratricopeptide repeat domain"/>
    <property type="match status" value="1"/>
</dbReference>
<proteinExistence type="predicted"/>
<feature type="region of interest" description="Disordered" evidence="1">
    <location>
        <begin position="815"/>
        <end position="916"/>
    </location>
</feature>
<feature type="region of interest" description="Disordered" evidence="1">
    <location>
        <begin position="940"/>
        <end position="959"/>
    </location>
</feature>
<evidence type="ECO:0000256" key="1">
    <source>
        <dbReference type="SAM" id="MobiDB-lite"/>
    </source>
</evidence>
<feature type="compositionally biased region" description="Basic residues" evidence="1">
    <location>
        <begin position="1691"/>
        <end position="1700"/>
    </location>
</feature>
<feature type="compositionally biased region" description="Low complexity" evidence="1">
    <location>
        <begin position="2304"/>
        <end position="2317"/>
    </location>
</feature>
<feature type="compositionally biased region" description="Polar residues" evidence="1">
    <location>
        <begin position="776"/>
        <end position="797"/>
    </location>
</feature>
<gene>
    <name evidence="2" type="ORF">Cvel_22216</name>
</gene>
<feature type="region of interest" description="Disordered" evidence="1">
    <location>
        <begin position="1690"/>
        <end position="1750"/>
    </location>
</feature>
<feature type="region of interest" description="Disordered" evidence="1">
    <location>
        <begin position="2078"/>
        <end position="2130"/>
    </location>
</feature>
<feature type="compositionally biased region" description="Polar residues" evidence="1">
    <location>
        <begin position="2334"/>
        <end position="2348"/>
    </location>
</feature>
<dbReference type="InterPro" id="IPR011990">
    <property type="entry name" value="TPR-like_helical_dom_sf"/>
</dbReference>
<feature type="region of interest" description="Disordered" evidence="1">
    <location>
        <begin position="2263"/>
        <end position="2359"/>
    </location>
</feature>
<feature type="compositionally biased region" description="Basic and acidic residues" evidence="1">
    <location>
        <begin position="2487"/>
        <end position="2498"/>
    </location>
</feature>
<feature type="region of interest" description="Disordered" evidence="1">
    <location>
        <begin position="733"/>
        <end position="757"/>
    </location>
</feature>